<evidence type="ECO:0000313" key="2">
    <source>
        <dbReference type="EMBL" id="CUO20026.1"/>
    </source>
</evidence>
<accession>A0A174D807</accession>
<keyword evidence="1" id="KW-0812">Transmembrane</keyword>
<dbReference type="Pfam" id="PF19601">
    <property type="entry name" value="DUF6106"/>
    <property type="match status" value="1"/>
</dbReference>
<evidence type="ECO:0000256" key="1">
    <source>
        <dbReference type="SAM" id="Phobius"/>
    </source>
</evidence>
<dbReference type="AlphaFoldDB" id="A0A174D807"/>
<gene>
    <name evidence="2" type="ORF">ERS852406_01471</name>
</gene>
<feature type="transmembrane region" description="Helical" evidence="1">
    <location>
        <begin position="20"/>
        <end position="53"/>
    </location>
</feature>
<keyword evidence="1" id="KW-0472">Membrane</keyword>
<reference evidence="2 3" key="1">
    <citation type="submission" date="2015-09" db="EMBL/GenBank/DDBJ databases">
        <authorList>
            <consortium name="Pathogen Informatics"/>
        </authorList>
    </citation>
    <scope>NUCLEOTIDE SEQUENCE [LARGE SCALE GENOMIC DNA]</scope>
    <source>
        <strain evidence="2 3">2789STDY5608849</strain>
    </source>
</reference>
<proteinExistence type="predicted"/>
<dbReference type="RefSeq" id="WP_055227377.1">
    <property type="nucleotide sequence ID" value="NZ_CABJFB010000003.1"/>
</dbReference>
<dbReference type="EMBL" id="CYYV01000006">
    <property type="protein sequence ID" value="CUO20026.1"/>
    <property type="molecule type" value="Genomic_DNA"/>
</dbReference>
<dbReference type="InterPro" id="IPR046088">
    <property type="entry name" value="DUF6106"/>
</dbReference>
<evidence type="ECO:0008006" key="4">
    <source>
        <dbReference type="Google" id="ProtNLM"/>
    </source>
</evidence>
<dbReference type="Proteomes" id="UP000095706">
    <property type="component" value="Unassembled WGS sequence"/>
</dbReference>
<organism evidence="2 3">
    <name type="scientific">Fusicatenibacter saccharivorans</name>
    <dbReference type="NCBI Taxonomy" id="1150298"/>
    <lineage>
        <taxon>Bacteria</taxon>
        <taxon>Bacillati</taxon>
        <taxon>Bacillota</taxon>
        <taxon>Clostridia</taxon>
        <taxon>Lachnospirales</taxon>
        <taxon>Lachnospiraceae</taxon>
        <taxon>Fusicatenibacter</taxon>
    </lineage>
</organism>
<keyword evidence="1" id="KW-1133">Transmembrane helix</keyword>
<sequence>MSDLYTEVLVKKQQTGKDKAIKGVLIFFTVLFAAAGIMMNPLILLLALVLGIVDYIFIPKLSVEFEYLYVNGELDIDRIYSQSRRKRAASYELSNMEILAPYQSHQLDSYKNNQSIKRYNYSSGIEGQGHKPYAFVISKDNAMQMVIFEPDEVMLKDIRNRAPRKVFMD</sequence>
<name>A0A174D807_9FIRM</name>
<protein>
    <recommendedName>
        <fullName evidence="4">Bacterial Pleckstrin homology domain-containing protein</fullName>
    </recommendedName>
</protein>
<evidence type="ECO:0000313" key="3">
    <source>
        <dbReference type="Proteomes" id="UP000095706"/>
    </source>
</evidence>